<reference evidence="6" key="2">
    <citation type="submission" date="2025-08" db="UniProtKB">
        <authorList>
            <consortium name="Ensembl"/>
        </authorList>
    </citation>
    <scope>IDENTIFICATION</scope>
</reference>
<comment type="pathway">
    <text evidence="1 4">Pyrimidine metabolism; dUMP biosynthesis; dUMP from dCTP (dUTP route): step 2/2.</text>
</comment>
<dbReference type="CDD" id="cd07557">
    <property type="entry name" value="trimeric_dUTPase"/>
    <property type="match status" value="1"/>
</dbReference>
<dbReference type="AlphaFoldDB" id="A0A8I3WPM4"/>
<comment type="similarity">
    <text evidence="4">Belongs to the dUTPase family.</text>
</comment>
<dbReference type="SUPFAM" id="SSF51283">
    <property type="entry name" value="dUTPase-like"/>
    <property type="match status" value="1"/>
</dbReference>
<dbReference type="PANTHER" id="PTHR11241:SF12">
    <property type="entry name" value="INACTIVE DEOXYURIDINE 5'-TRIPHOSPHATE NUCLEOTIDOHYDROLASE-LIKE PROTEIN FLJ16323-RELATED"/>
    <property type="match status" value="1"/>
</dbReference>
<accession>A0A8I3WPM4</accession>
<dbReference type="Ensembl" id="ENSCJAT00000122626.1">
    <property type="protein sequence ID" value="ENSCJAP00000093997.1"/>
    <property type="gene ID" value="ENSCJAG00000072741.1"/>
</dbReference>
<dbReference type="Proteomes" id="UP000008225">
    <property type="component" value="Chromosome 12"/>
</dbReference>
<evidence type="ECO:0000313" key="7">
    <source>
        <dbReference type="Proteomes" id="UP000008225"/>
    </source>
</evidence>
<dbReference type="PANTHER" id="PTHR11241">
    <property type="entry name" value="DEOXYURIDINE 5'-TRIPHOSPHATE NUCLEOTIDOHYDROLASE"/>
    <property type="match status" value="1"/>
</dbReference>
<dbReference type="UniPathway" id="UPA00610">
    <property type="reaction ID" value="UER00666"/>
</dbReference>
<comment type="catalytic activity">
    <reaction evidence="4">
        <text>dUTP + H2O = dUMP + diphosphate + H(+)</text>
        <dbReference type="Rhea" id="RHEA:10248"/>
        <dbReference type="ChEBI" id="CHEBI:15377"/>
        <dbReference type="ChEBI" id="CHEBI:15378"/>
        <dbReference type="ChEBI" id="CHEBI:33019"/>
        <dbReference type="ChEBI" id="CHEBI:61555"/>
        <dbReference type="ChEBI" id="CHEBI:246422"/>
        <dbReference type="EC" id="3.6.1.23"/>
    </reaction>
</comment>
<dbReference type="EC" id="3.6.1.23" evidence="4"/>
<dbReference type="Gene3D" id="2.70.40.10">
    <property type="match status" value="1"/>
</dbReference>
<keyword evidence="3 4" id="KW-0546">Nucleotide metabolism</keyword>
<dbReference type="GO" id="GO:0004170">
    <property type="term" value="F:dUTP diphosphatase activity"/>
    <property type="evidence" value="ECO:0007669"/>
    <property type="project" value="UniProtKB-UniRule"/>
</dbReference>
<dbReference type="InterPro" id="IPR036157">
    <property type="entry name" value="dUTPase-like_sf"/>
</dbReference>
<keyword evidence="4" id="KW-0460">Magnesium</keyword>
<proteinExistence type="inferred from homology"/>
<protein>
    <recommendedName>
        <fullName evidence="4">Deoxyuridine 5'-triphosphate nucleotidohydrolase</fullName>
        <shortName evidence="4">dUTPase</shortName>
        <ecNumber evidence="4">3.6.1.23</ecNumber>
    </recommendedName>
    <alternativeName>
        <fullName evidence="4">dUTP pyrophosphatase</fullName>
    </alternativeName>
</protein>
<evidence type="ECO:0000256" key="4">
    <source>
        <dbReference type="RuleBase" id="RU367024"/>
    </source>
</evidence>
<dbReference type="Pfam" id="PF00692">
    <property type="entry name" value="dUTPase"/>
    <property type="match status" value="1"/>
</dbReference>
<organism evidence="6 7">
    <name type="scientific">Callithrix jacchus</name>
    <name type="common">White-tufted-ear marmoset</name>
    <name type="synonym">Simia Jacchus</name>
    <dbReference type="NCBI Taxonomy" id="9483"/>
    <lineage>
        <taxon>Eukaryota</taxon>
        <taxon>Metazoa</taxon>
        <taxon>Chordata</taxon>
        <taxon>Craniata</taxon>
        <taxon>Vertebrata</taxon>
        <taxon>Euteleostomi</taxon>
        <taxon>Mammalia</taxon>
        <taxon>Eutheria</taxon>
        <taxon>Euarchontoglires</taxon>
        <taxon>Primates</taxon>
        <taxon>Haplorrhini</taxon>
        <taxon>Platyrrhini</taxon>
        <taxon>Cebidae</taxon>
        <taxon>Callitrichinae</taxon>
        <taxon>Callithrix</taxon>
        <taxon>Callithrix</taxon>
    </lineage>
</organism>
<reference evidence="6 7" key="1">
    <citation type="submission" date="2009-03" db="EMBL/GenBank/DDBJ databases">
        <authorList>
            <person name="Warren W."/>
            <person name="Ye L."/>
            <person name="Minx P."/>
            <person name="Worley K."/>
            <person name="Gibbs R."/>
            <person name="Wilson R.K."/>
        </authorList>
    </citation>
    <scope>NUCLEOTIDE SEQUENCE [LARGE SCALE GENOMIC DNA]</scope>
</reference>
<dbReference type="InterPro" id="IPR033704">
    <property type="entry name" value="dUTPase_trimeric"/>
</dbReference>
<evidence type="ECO:0000256" key="1">
    <source>
        <dbReference type="ARBA" id="ARBA00005142"/>
    </source>
</evidence>
<feature type="domain" description="dUTPase-like" evidence="5">
    <location>
        <begin position="59"/>
        <end position="150"/>
    </location>
</feature>
<reference evidence="6" key="3">
    <citation type="submission" date="2025-09" db="UniProtKB">
        <authorList>
            <consortium name="Ensembl"/>
        </authorList>
    </citation>
    <scope>IDENTIFICATION</scope>
</reference>
<comment type="function">
    <text evidence="4">Involved in nucleotide metabolism via production of dUMP, the immediate precursor of thymidine nucleotides, and decreases the intracellular concentration of dUTP so that uracil cannot be incorporated into DNA.</text>
</comment>
<sequence>NGLLKSQLQCQLGDSHLQGWGKALQKAVYVLNQHPVYGSVSPIARIHESKVLVPEAGILPPGDTTIPLNWKLRLPCGHFRLLLPLSEQAKKGITVLAVVIDLDYQDEISLLLHNRGKEEYAWKTGDSLGHPLILPCLVIKINGKLQYPNLGRIINGPDPSGMKIWVTLPGKNYNLLRCLLKAKGTQNG</sequence>
<keyword evidence="7" id="KW-1185">Reference proteome</keyword>
<dbReference type="GO" id="GO:0000287">
    <property type="term" value="F:magnesium ion binding"/>
    <property type="evidence" value="ECO:0007669"/>
    <property type="project" value="UniProtKB-UniRule"/>
</dbReference>
<keyword evidence="4" id="KW-0479">Metal-binding</keyword>
<evidence type="ECO:0000259" key="5">
    <source>
        <dbReference type="Pfam" id="PF00692"/>
    </source>
</evidence>
<dbReference type="GO" id="GO:0006226">
    <property type="term" value="P:dUMP biosynthetic process"/>
    <property type="evidence" value="ECO:0007669"/>
    <property type="project" value="UniProtKB-UniRule"/>
</dbReference>
<dbReference type="InterPro" id="IPR029054">
    <property type="entry name" value="dUTPase-like"/>
</dbReference>
<evidence type="ECO:0000313" key="6">
    <source>
        <dbReference type="Ensembl" id="ENSCJAP00000093997.1"/>
    </source>
</evidence>
<keyword evidence="2 4" id="KW-0378">Hydrolase</keyword>
<dbReference type="GO" id="GO:0046081">
    <property type="term" value="P:dUTP catabolic process"/>
    <property type="evidence" value="ECO:0007669"/>
    <property type="project" value="UniProtKB-UniRule"/>
</dbReference>
<dbReference type="InterPro" id="IPR008181">
    <property type="entry name" value="dUTPase"/>
</dbReference>
<evidence type="ECO:0000256" key="2">
    <source>
        <dbReference type="ARBA" id="ARBA00022801"/>
    </source>
</evidence>
<evidence type="ECO:0000256" key="3">
    <source>
        <dbReference type="ARBA" id="ARBA00023080"/>
    </source>
</evidence>
<name>A0A8I3WPM4_CALJA</name>
<dbReference type="GeneTree" id="ENSGT01100000264280"/>
<comment type="cofactor">
    <cofactor evidence="4">
        <name>Mg(2+)</name>
        <dbReference type="ChEBI" id="CHEBI:18420"/>
    </cofactor>
</comment>